<dbReference type="InterPro" id="IPR011712">
    <property type="entry name" value="Sig_transdc_His_kin_sub3_dim/P"/>
</dbReference>
<keyword evidence="10" id="KW-0175">Coiled coil</keyword>
<feature type="transmembrane region" description="Helical" evidence="11">
    <location>
        <begin position="332"/>
        <end position="351"/>
    </location>
</feature>
<dbReference type="SUPFAM" id="SSF48452">
    <property type="entry name" value="TPR-like"/>
    <property type="match status" value="1"/>
</dbReference>
<dbReference type="PROSITE" id="PS50109">
    <property type="entry name" value="HIS_KIN"/>
    <property type="match status" value="1"/>
</dbReference>
<evidence type="ECO:0000256" key="9">
    <source>
        <dbReference type="PROSITE-ProRule" id="PRU00339"/>
    </source>
</evidence>
<keyword evidence="14" id="KW-1185">Reference proteome</keyword>
<dbReference type="Gene3D" id="3.30.565.10">
    <property type="entry name" value="Histidine kinase-like ATPase, C-terminal domain"/>
    <property type="match status" value="1"/>
</dbReference>
<dbReference type="SUPFAM" id="SSF55874">
    <property type="entry name" value="ATPase domain of HSP90 chaperone/DNA topoisomerase II/histidine kinase"/>
    <property type="match status" value="1"/>
</dbReference>
<name>A0A3S9MZC3_9FLAO</name>
<dbReference type="GO" id="GO:0000155">
    <property type="term" value="F:phosphorelay sensor kinase activity"/>
    <property type="evidence" value="ECO:0007669"/>
    <property type="project" value="InterPro"/>
</dbReference>
<dbReference type="InterPro" id="IPR019734">
    <property type="entry name" value="TPR_rpt"/>
</dbReference>
<evidence type="ECO:0000256" key="4">
    <source>
        <dbReference type="ARBA" id="ARBA00022679"/>
    </source>
</evidence>
<dbReference type="Pfam" id="PF02518">
    <property type="entry name" value="HATPase_c"/>
    <property type="match status" value="1"/>
</dbReference>
<accession>A0A3S9MZC3</accession>
<evidence type="ECO:0000256" key="1">
    <source>
        <dbReference type="ARBA" id="ARBA00000085"/>
    </source>
</evidence>
<dbReference type="CDD" id="cd16917">
    <property type="entry name" value="HATPase_UhpB-NarQ-NarX-like"/>
    <property type="match status" value="1"/>
</dbReference>
<organism evidence="13 14">
    <name type="scientific">Nonlabens ponticola</name>
    <dbReference type="NCBI Taxonomy" id="2496866"/>
    <lineage>
        <taxon>Bacteria</taxon>
        <taxon>Pseudomonadati</taxon>
        <taxon>Bacteroidota</taxon>
        <taxon>Flavobacteriia</taxon>
        <taxon>Flavobacteriales</taxon>
        <taxon>Flavobacteriaceae</taxon>
        <taxon>Nonlabens</taxon>
    </lineage>
</organism>
<dbReference type="PANTHER" id="PTHR24421">
    <property type="entry name" value="NITRATE/NITRITE SENSOR PROTEIN NARX-RELATED"/>
    <property type="match status" value="1"/>
</dbReference>
<sequence length="590" mass="67413">MIKKVLFIIIVLFLSWQTFGQASLLDSIQKKHDVGAYKDGRKILLEVDTTDFTELQKSKYLYVHAISHINIEGEMQETYNTLLNAKKLVGERDLSLLFNINDELIYSQYSLVQVESTANELMDENCAIAQIIKKPDALIGCNSYKYMRIDDDDPLEYEKKLALLHDSRSLAFNANLDRVEGNMLINIATTHELGQRFDSALYYYNKSKQFVEKKNYAPTTIVYYSNLGYTYIQLKRYDEAIEVLNKALELSEAQDLQPNKSKILMNLATAYERSNDYQKSSETYQKVIAYSNEKNETVRFNNLQELETKYQVQERKLENAELAAENERQTTMTIAVAGSALTLFLIGGFVYNNQRKKKRLAEQEAELEKQRADNLLKNQELATIDAMITGQEKERRKIAGELHDDLGSSMTTMRLYFDQISNSLKTSEDQDIYNRTKALLDDTYQTVRSMSHRMHYGVMASKGLVPSVQSLAQRISDSKAIQIEVITHKMDRNLENSLELNIFRIVQELLSNIVKHAGAKHATVNLIGGDDSIHIMVEDDGHGFDTTLKRKKEGMGLYSIETRLEDIDGTVEVDSTINHGTTVTIEIPLI</sequence>
<keyword evidence="3" id="KW-0597">Phosphoprotein</keyword>
<evidence type="ECO:0000313" key="14">
    <source>
        <dbReference type="Proteomes" id="UP000279600"/>
    </source>
</evidence>
<gene>
    <name evidence="13" type="ORF">EJ995_10245</name>
</gene>
<keyword evidence="9" id="KW-0802">TPR repeat</keyword>
<keyword evidence="4" id="KW-0808">Transferase</keyword>
<dbReference type="Gene3D" id="1.20.5.1930">
    <property type="match status" value="1"/>
</dbReference>
<evidence type="ECO:0000256" key="10">
    <source>
        <dbReference type="SAM" id="Coils"/>
    </source>
</evidence>
<dbReference type="SMART" id="SM00028">
    <property type="entry name" value="TPR"/>
    <property type="match status" value="3"/>
</dbReference>
<dbReference type="Pfam" id="PF13424">
    <property type="entry name" value="TPR_12"/>
    <property type="match status" value="1"/>
</dbReference>
<dbReference type="InterPro" id="IPR003594">
    <property type="entry name" value="HATPase_dom"/>
</dbReference>
<dbReference type="InterPro" id="IPR036890">
    <property type="entry name" value="HATPase_C_sf"/>
</dbReference>
<evidence type="ECO:0000256" key="11">
    <source>
        <dbReference type="SAM" id="Phobius"/>
    </source>
</evidence>
<keyword evidence="11" id="KW-1133">Transmembrane helix</keyword>
<dbReference type="InterPro" id="IPR050482">
    <property type="entry name" value="Sensor_HK_TwoCompSys"/>
</dbReference>
<dbReference type="EMBL" id="CP034549">
    <property type="protein sequence ID" value="AZQ44605.1"/>
    <property type="molecule type" value="Genomic_DNA"/>
</dbReference>
<dbReference type="GO" id="GO:0016020">
    <property type="term" value="C:membrane"/>
    <property type="evidence" value="ECO:0007669"/>
    <property type="project" value="InterPro"/>
</dbReference>
<proteinExistence type="predicted"/>
<evidence type="ECO:0000259" key="12">
    <source>
        <dbReference type="PROSITE" id="PS50109"/>
    </source>
</evidence>
<dbReference type="InterPro" id="IPR011990">
    <property type="entry name" value="TPR-like_helical_dom_sf"/>
</dbReference>
<dbReference type="SMART" id="SM00387">
    <property type="entry name" value="HATPase_c"/>
    <property type="match status" value="1"/>
</dbReference>
<evidence type="ECO:0000256" key="7">
    <source>
        <dbReference type="ARBA" id="ARBA00022840"/>
    </source>
</evidence>
<dbReference type="AlphaFoldDB" id="A0A3S9MZC3"/>
<evidence type="ECO:0000256" key="8">
    <source>
        <dbReference type="ARBA" id="ARBA00023012"/>
    </source>
</evidence>
<comment type="catalytic activity">
    <reaction evidence="1">
        <text>ATP + protein L-histidine = ADP + protein N-phospho-L-histidine.</text>
        <dbReference type="EC" id="2.7.13.3"/>
    </reaction>
</comment>
<dbReference type="PANTHER" id="PTHR24421:SF10">
    <property type="entry name" value="NITRATE_NITRITE SENSOR PROTEIN NARQ"/>
    <property type="match status" value="1"/>
</dbReference>
<dbReference type="PROSITE" id="PS50293">
    <property type="entry name" value="TPR_REGION"/>
    <property type="match status" value="1"/>
</dbReference>
<dbReference type="GO" id="GO:0005524">
    <property type="term" value="F:ATP binding"/>
    <property type="evidence" value="ECO:0007669"/>
    <property type="project" value="UniProtKB-KW"/>
</dbReference>
<dbReference type="Proteomes" id="UP000279600">
    <property type="component" value="Chromosome"/>
</dbReference>
<keyword evidence="6" id="KW-0418">Kinase</keyword>
<keyword evidence="11" id="KW-0812">Transmembrane</keyword>
<dbReference type="OrthoDB" id="9760839at2"/>
<evidence type="ECO:0000256" key="3">
    <source>
        <dbReference type="ARBA" id="ARBA00022553"/>
    </source>
</evidence>
<dbReference type="GO" id="GO:0046983">
    <property type="term" value="F:protein dimerization activity"/>
    <property type="evidence" value="ECO:0007669"/>
    <property type="project" value="InterPro"/>
</dbReference>
<keyword evidence="7" id="KW-0067">ATP-binding</keyword>
<keyword evidence="5" id="KW-0547">Nucleotide-binding</keyword>
<dbReference type="Gene3D" id="1.25.40.10">
    <property type="entry name" value="Tetratricopeptide repeat domain"/>
    <property type="match status" value="2"/>
</dbReference>
<evidence type="ECO:0000256" key="2">
    <source>
        <dbReference type="ARBA" id="ARBA00012438"/>
    </source>
</evidence>
<dbReference type="InterPro" id="IPR005467">
    <property type="entry name" value="His_kinase_dom"/>
</dbReference>
<dbReference type="Pfam" id="PF07730">
    <property type="entry name" value="HisKA_3"/>
    <property type="match status" value="1"/>
</dbReference>
<feature type="repeat" description="TPR" evidence="9">
    <location>
        <begin position="221"/>
        <end position="254"/>
    </location>
</feature>
<dbReference type="PROSITE" id="PS50005">
    <property type="entry name" value="TPR"/>
    <property type="match status" value="2"/>
</dbReference>
<evidence type="ECO:0000256" key="6">
    <source>
        <dbReference type="ARBA" id="ARBA00022777"/>
    </source>
</evidence>
<dbReference type="EC" id="2.7.13.3" evidence="2"/>
<dbReference type="RefSeq" id="WP_126448206.1">
    <property type="nucleotide sequence ID" value="NZ_CP034549.1"/>
</dbReference>
<evidence type="ECO:0000313" key="13">
    <source>
        <dbReference type="EMBL" id="AZQ44605.1"/>
    </source>
</evidence>
<dbReference type="KEGG" id="noj:EJ995_10245"/>
<protein>
    <recommendedName>
        <fullName evidence="2">histidine kinase</fullName>
        <ecNumber evidence="2">2.7.13.3</ecNumber>
    </recommendedName>
</protein>
<feature type="repeat" description="TPR" evidence="9">
    <location>
        <begin position="261"/>
        <end position="294"/>
    </location>
</feature>
<keyword evidence="11" id="KW-0472">Membrane</keyword>
<feature type="coiled-coil region" evidence="10">
    <location>
        <begin position="303"/>
        <end position="382"/>
    </location>
</feature>
<feature type="domain" description="Histidine kinase" evidence="12">
    <location>
        <begin position="397"/>
        <end position="590"/>
    </location>
</feature>
<reference evidence="13 14" key="1">
    <citation type="submission" date="2018-12" db="EMBL/GenBank/DDBJ databases">
        <title>Complete genome of Nonlabens sp. MJ115.</title>
        <authorList>
            <person name="Choi H.S."/>
            <person name="Jung J."/>
        </authorList>
    </citation>
    <scope>NUCLEOTIDE SEQUENCE [LARGE SCALE GENOMIC DNA]</scope>
    <source>
        <strain evidence="13 14">MJ115</strain>
    </source>
</reference>
<evidence type="ECO:0000256" key="5">
    <source>
        <dbReference type="ARBA" id="ARBA00022741"/>
    </source>
</evidence>
<keyword evidence="8" id="KW-0902">Two-component regulatory system</keyword>